<dbReference type="Pfam" id="PF13359">
    <property type="entry name" value="DDE_Tnp_4"/>
    <property type="match status" value="1"/>
</dbReference>
<reference evidence="7" key="1">
    <citation type="submission" date="2020-09" db="EMBL/GenBank/DDBJ databases">
        <title>Genome-Enabled Discovery of Anthraquinone Biosynthesis in Senna tora.</title>
        <authorList>
            <person name="Kang S.-H."/>
            <person name="Pandey R.P."/>
            <person name="Lee C.-M."/>
            <person name="Sim J.-S."/>
            <person name="Jeong J.-T."/>
            <person name="Choi B.-S."/>
            <person name="Jung M."/>
            <person name="Ginzburg D."/>
            <person name="Zhao K."/>
            <person name="Won S.Y."/>
            <person name="Oh T.-J."/>
            <person name="Yu Y."/>
            <person name="Kim N.-H."/>
            <person name="Lee O.R."/>
            <person name="Lee T.-H."/>
            <person name="Bashyal P."/>
            <person name="Kim T.-S."/>
            <person name="Lee W.-H."/>
            <person name="Kawkins C."/>
            <person name="Kim C.-K."/>
            <person name="Kim J.S."/>
            <person name="Ahn B.O."/>
            <person name="Rhee S.Y."/>
            <person name="Sohng J.K."/>
        </authorList>
    </citation>
    <scope>NUCLEOTIDE SEQUENCE</scope>
    <source>
        <tissue evidence="7">Leaf</tissue>
    </source>
</reference>
<proteinExistence type="predicted"/>
<feature type="domain" description="Myb/SANT-like" evidence="4">
    <location>
        <begin position="28"/>
        <end position="121"/>
    </location>
</feature>
<evidence type="ECO:0000259" key="6">
    <source>
        <dbReference type="Pfam" id="PF26138"/>
    </source>
</evidence>
<dbReference type="Proteomes" id="UP000634136">
    <property type="component" value="Unassembled WGS sequence"/>
</dbReference>
<evidence type="ECO:0000256" key="3">
    <source>
        <dbReference type="SAM" id="MobiDB-lite"/>
    </source>
</evidence>
<dbReference type="InterPro" id="IPR058353">
    <property type="entry name" value="DUF8040"/>
</dbReference>
<evidence type="ECO:0000313" key="8">
    <source>
        <dbReference type="Proteomes" id="UP000634136"/>
    </source>
</evidence>
<dbReference type="EMBL" id="JAAIUW010000004">
    <property type="protein sequence ID" value="KAF7835304.1"/>
    <property type="molecule type" value="Genomic_DNA"/>
</dbReference>
<gene>
    <name evidence="7" type="ORF">G2W53_010163</name>
</gene>
<sequence>MPPKLVPRRPIDNGGDGEGEGAEKDPAKWNDKNTEVFLKVCVEEINAGNRPHSHFNREGWKNVIKKFNERTGHAYVQKQLKNRWDALKSCFSLWAKLIGKETGLGWDSEKKTVKASNEWWTSKGKENPEYLKFKHEGPNFLNLLETCYKGVIATGYDALLPYEDPSSDEGGGGNNNDEDFEVDITLEDEGNHLNKNQRKRKRGGRVDNRHGISEKLQESLDQIIGGINDMSKKSNTDDFCSVSNCLKLLNEVPGLEIGSPQFFLASRIMSKKQNRETLVHFMQNSPELPIGWMSDTDTDSDKSENENEVQNVRKEQLCNAARLAAIAIANYHLQYVVKEKKRTSILTGHMWVEELKRGNENRFFEQVRMRKRVFQQLVNDLTQKYNLKPTKNVSLDEGVAIFLYMIGYGATYRNVEERFQHSGETIHRQFHNVLKAVKKLGNDIIRPLDSMFRDASNHLMGDDRYWPYFKDCIGAIDGTHISVHVPAEKLIPFTGREGYTSTNVMAVCDFNMCFTFAWVGWEGSAHDTRIFMEALRKPHLKFPHPPQDMDQDYNEENGVRFNQIEWEEPTQEDIRQMEETRNTIRNQLPNRHRH</sequence>
<protein>
    <submittedName>
        <fullName evidence="7">Protein ANTAGONIST OF LIKE HETEROCHROMATIN PROTEIN 1-like</fullName>
    </submittedName>
</protein>
<organism evidence="7 8">
    <name type="scientific">Senna tora</name>
    <dbReference type="NCBI Taxonomy" id="362788"/>
    <lineage>
        <taxon>Eukaryota</taxon>
        <taxon>Viridiplantae</taxon>
        <taxon>Streptophyta</taxon>
        <taxon>Embryophyta</taxon>
        <taxon>Tracheophyta</taxon>
        <taxon>Spermatophyta</taxon>
        <taxon>Magnoliopsida</taxon>
        <taxon>eudicotyledons</taxon>
        <taxon>Gunneridae</taxon>
        <taxon>Pentapetalae</taxon>
        <taxon>rosids</taxon>
        <taxon>fabids</taxon>
        <taxon>Fabales</taxon>
        <taxon>Fabaceae</taxon>
        <taxon>Caesalpinioideae</taxon>
        <taxon>Cassia clade</taxon>
        <taxon>Senna</taxon>
    </lineage>
</organism>
<feature type="region of interest" description="Disordered" evidence="3">
    <location>
        <begin position="186"/>
        <end position="214"/>
    </location>
</feature>
<evidence type="ECO:0000256" key="2">
    <source>
        <dbReference type="ARBA" id="ARBA00022723"/>
    </source>
</evidence>
<name>A0A835C9B2_9FABA</name>
<evidence type="ECO:0000259" key="4">
    <source>
        <dbReference type="Pfam" id="PF12776"/>
    </source>
</evidence>
<dbReference type="Pfam" id="PF12776">
    <property type="entry name" value="Myb_DNA-bind_3"/>
    <property type="match status" value="1"/>
</dbReference>
<feature type="region of interest" description="Disordered" evidence="3">
    <location>
        <begin position="1"/>
        <end position="29"/>
    </location>
</feature>
<dbReference type="InterPro" id="IPR027806">
    <property type="entry name" value="HARBI1_dom"/>
</dbReference>
<evidence type="ECO:0000256" key="1">
    <source>
        <dbReference type="ARBA" id="ARBA00001968"/>
    </source>
</evidence>
<comment type="cofactor">
    <cofactor evidence="1">
        <name>a divalent metal cation</name>
        <dbReference type="ChEBI" id="CHEBI:60240"/>
    </cofactor>
</comment>
<dbReference type="GO" id="GO:0046872">
    <property type="term" value="F:metal ion binding"/>
    <property type="evidence" value="ECO:0007669"/>
    <property type="project" value="UniProtKB-KW"/>
</dbReference>
<evidence type="ECO:0000313" key="7">
    <source>
        <dbReference type="EMBL" id="KAF7835304.1"/>
    </source>
</evidence>
<accession>A0A835C9B2</accession>
<evidence type="ECO:0000259" key="5">
    <source>
        <dbReference type="Pfam" id="PF13359"/>
    </source>
</evidence>
<feature type="domain" description="DUF8040" evidence="6">
    <location>
        <begin position="343"/>
        <end position="438"/>
    </location>
</feature>
<comment type="caution">
    <text evidence="7">The sequence shown here is derived from an EMBL/GenBank/DDBJ whole genome shotgun (WGS) entry which is preliminary data.</text>
</comment>
<dbReference type="PANTHER" id="PTHR31704:SF37">
    <property type="entry name" value="HEAT SHOCK PROTEIN"/>
    <property type="match status" value="1"/>
</dbReference>
<dbReference type="PANTHER" id="PTHR31704">
    <property type="entry name" value="MYB/SANT-LIKE DNA-BINDING DOMAIN PROTEIN-RELATED"/>
    <property type="match status" value="1"/>
</dbReference>
<feature type="compositionally biased region" description="Basic and acidic residues" evidence="3">
    <location>
        <begin position="204"/>
        <end position="214"/>
    </location>
</feature>
<feature type="domain" description="DDE Tnp4" evidence="5">
    <location>
        <begin position="476"/>
        <end position="534"/>
    </location>
</feature>
<keyword evidence="2" id="KW-0479">Metal-binding</keyword>
<dbReference type="AlphaFoldDB" id="A0A835C9B2"/>
<dbReference type="InterPro" id="IPR024752">
    <property type="entry name" value="Myb/SANT-like_dom"/>
</dbReference>
<dbReference type="Pfam" id="PF26138">
    <property type="entry name" value="DUF8040"/>
    <property type="match status" value="1"/>
</dbReference>
<keyword evidence="8" id="KW-1185">Reference proteome</keyword>
<dbReference type="OrthoDB" id="1681765at2759"/>
<feature type="compositionally biased region" description="Basic and acidic residues" evidence="3">
    <location>
        <begin position="299"/>
        <end position="309"/>
    </location>
</feature>
<feature type="region of interest" description="Disordered" evidence="3">
    <location>
        <begin position="290"/>
        <end position="309"/>
    </location>
</feature>